<keyword evidence="3" id="KW-1185">Reference proteome</keyword>
<feature type="domain" description="Programmed cell death protein 2 C-terminal" evidence="2">
    <location>
        <begin position="320"/>
        <end position="422"/>
    </location>
</feature>
<protein>
    <submittedName>
        <fullName evidence="4">Programmed cell death protein 2-like</fullName>
    </submittedName>
</protein>
<dbReference type="RefSeq" id="XP_018331420.1">
    <property type="nucleotide sequence ID" value="XM_018475918.2"/>
</dbReference>
<dbReference type="Pfam" id="PF04194">
    <property type="entry name" value="PDCD2_C"/>
    <property type="match status" value="1"/>
</dbReference>
<dbReference type="GO" id="GO:0005737">
    <property type="term" value="C:cytoplasm"/>
    <property type="evidence" value="ECO:0007669"/>
    <property type="project" value="InterPro"/>
</dbReference>
<reference evidence="4" key="1">
    <citation type="submission" date="2025-08" db="UniProtKB">
        <authorList>
            <consortium name="RefSeq"/>
        </authorList>
    </citation>
    <scope>IDENTIFICATION</scope>
    <source>
        <tissue evidence="4">Entire body</tissue>
    </source>
</reference>
<dbReference type="InterPro" id="IPR052815">
    <property type="entry name" value="PDCD2-like_regulator"/>
</dbReference>
<dbReference type="KEGG" id="apln:108741215"/>
<dbReference type="PANTHER" id="PTHR46421">
    <property type="entry name" value="PROGRAMMED CELL DEATH PROTEIN 2-LIKE"/>
    <property type="match status" value="1"/>
</dbReference>
<name>A0A1W4XGE5_AGRPL</name>
<dbReference type="InParanoid" id="A0A1W4XGE5"/>
<evidence type="ECO:0000256" key="1">
    <source>
        <dbReference type="SAM" id="MobiDB-lite"/>
    </source>
</evidence>
<dbReference type="STRING" id="224129.A0A1W4XGE5"/>
<gene>
    <name evidence="4" type="primary">LOC108741215</name>
</gene>
<dbReference type="GeneID" id="108741215"/>
<dbReference type="InterPro" id="IPR007320">
    <property type="entry name" value="PDCD2_C"/>
</dbReference>
<dbReference type="CTD" id="41540"/>
<dbReference type="GO" id="GO:0006915">
    <property type="term" value="P:apoptotic process"/>
    <property type="evidence" value="ECO:0007669"/>
    <property type="project" value="TreeGrafter"/>
</dbReference>
<organism evidence="3 4">
    <name type="scientific">Agrilus planipennis</name>
    <name type="common">Emerald ash borer</name>
    <name type="synonym">Agrilus marcopoli</name>
    <dbReference type="NCBI Taxonomy" id="224129"/>
    <lineage>
        <taxon>Eukaryota</taxon>
        <taxon>Metazoa</taxon>
        <taxon>Ecdysozoa</taxon>
        <taxon>Arthropoda</taxon>
        <taxon>Hexapoda</taxon>
        <taxon>Insecta</taxon>
        <taxon>Pterygota</taxon>
        <taxon>Neoptera</taxon>
        <taxon>Endopterygota</taxon>
        <taxon>Coleoptera</taxon>
        <taxon>Polyphaga</taxon>
        <taxon>Elateriformia</taxon>
        <taxon>Buprestoidea</taxon>
        <taxon>Buprestidae</taxon>
        <taxon>Agrilinae</taxon>
        <taxon>Agrilus</taxon>
    </lineage>
</organism>
<evidence type="ECO:0000259" key="2">
    <source>
        <dbReference type="Pfam" id="PF04194"/>
    </source>
</evidence>
<accession>A0A1W4XGE5</accession>
<dbReference type="AlphaFoldDB" id="A0A1W4XGE5"/>
<dbReference type="PANTHER" id="PTHR46421:SF1">
    <property type="entry name" value="PROGRAMMED CELL DEATH PROTEIN 2-LIKE"/>
    <property type="match status" value="1"/>
</dbReference>
<dbReference type="Proteomes" id="UP000192223">
    <property type="component" value="Unplaced"/>
</dbReference>
<evidence type="ECO:0000313" key="4">
    <source>
        <dbReference type="RefSeq" id="XP_018331420.1"/>
    </source>
</evidence>
<sequence length="426" mass="48559">MACKNSVLLGYDDEIITDKHASVVNYMTNKIGGKPDYPPSVHLENPVCPLCQLPRLLILQIYAPLDNSTYHRTLYLFACINPNCWNHSESWDCVRVQTTDQLGETSHEPQSNFKCTSFNVTDWFHDADDWGDANSNGNEENGNFVGNFEKISDEDDESCSTEESLRAAFGNMIVDDRNANIEVVSGAQGAVAETYHSSPISAEIEGDEGEIVTIDTPTIPQRDLHSLLQEVPPLPQEIQRHTDKLINLQFVPHFVSVWEEQISSSNISDHHVRELLTEYQQKNQDEFKETSKNSNNQKINDNQGDTVSEKYEKSLPAHGDRMFHHFITRIQMNPGQILRYGRDVEEPLLVYPLMEVPKNCENCGGKRIFEFQILPTLIQKLRLPTDPKNCARLEFGTVLIFTCQKSCWTTGTTYVREEVILQVERY</sequence>
<dbReference type="OrthoDB" id="366284at2759"/>
<dbReference type="FunCoup" id="A0A1W4XGE5">
    <property type="interactions" value="946"/>
</dbReference>
<evidence type="ECO:0000313" key="3">
    <source>
        <dbReference type="Proteomes" id="UP000192223"/>
    </source>
</evidence>
<proteinExistence type="predicted"/>
<feature type="compositionally biased region" description="Polar residues" evidence="1">
    <location>
        <begin position="292"/>
        <end position="306"/>
    </location>
</feature>
<feature type="region of interest" description="Disordered" evidence="1">
    <location>
        <begin position="284"/>
        <end position="307"/>
    </location>
</feature>